<dbReference type="Proteomes" id="UP000682877">
    <property type="component" value="Chromosome 8"/>
</dbReference>
<sequence length="451" mass="49925">MAPVRKINRRTIRVPISARRSTNREDSSPEGSPENRNRSSTPVIVSHDSIHSPYYLTNSDNPGISIVSEVFDGTNYDDWQIAIKIALDAKNKLAFIDGSVPRPLESDAMFRIWSRCNSMVKSWLLNSVSKQIYKSILRFNDASEIWNDLLTRYHITNLPRSYHLSQQIWSLQQGTMDLATYYTTLRTLWNELDSADCVTLCKRCDCCKAMEQRGEHARVIKFLAGLNESYAVIRSQIIMKKHVPSLAEIYNLLDHSQRSFTPVPSNAVAFNVSAPEPVQASINATYNVKPQKVICSHCGYTGHTVDKCYKIHGYPMGFKHKFKNQADKSSSTDKSAVPIKPVVAQLAMTDVSVTANDLITGLTRVLTKDQINGVVAYFNSQLQTAPSTASTSGATITALPGMAFSSSTIGFVGVLRATCTVLSSESWIIDSGATHHAESSKYQSVNKGLGI</sequence>
<dbReference type="PANTHER" id="PTHR37610">
    <property type="entry name" value="CCHC-TYPE DOMAIN-CONTAINING PROTEIN"/>
    <property type="match status" value="1"/>
</dbReference>
<keyword evidence="5" id="KW-1185">Reference proteome</keyword>
<feature type="domain" description="Retrotransposon Copia-like N-terminal" evidence="3">
    <location>
        <begin position="58"/>
        <end position="103"/>
    </location>
</feature>
<feature type="region of interest" description="Disordered" evidence="1">
    <location>
        <begin position="1"/>
        <end position="43"/>
    </location>
</feature>
<feature type="compositionally biased region" description="Basic residues" evidence="1">
    <location>
        <begin position="1"/>
        <end position="12"/>
    </location>
</feature>
<dbReference type="InterPro" id="IPR005162">
    <property type="entry name" value="Retrotrans_gag_dom"/>
</dbReference>
<dbReference type="Pfam" id="PF14244">
    <property type="entry name" value="Retrotran_gag_3"/>
    <property type="match status" value="1"/>
</dbReference>
<feature type="domain" description="Retrotransposon gag" evidence="2">
    <location>
        <begin position="121"/>
        <end position="228"/>
    </location>
</feature>
<feature type="compositionally biased region" description="Basic and acidic residues" evidence="1">
    <location>
        <begin position="22"/>
        <end position="37"/>
    </location>
</feature>
<evidence type="ECO:0000313" key="5">
    <source>
        <dbReference type="Proteomes" id="UP000682877"/>
    </source>
</evidence>
<proteinExistence type="predicted"/>
<organism evidence="4 5">
    <name type="scientific">Arabidopsis arenosa</name>
    <name type="common">Sand rock-cress</name>
    <name type="synonym">Cardaminopsis arenosa</name>
    <dbReference type="NCBI Taxonomy" id="38785"/>
    <lineage>
        <taxon>Eukaryota</taxon>
        <taxon>Viridiplantae</taxon>
        <taxon>Streptophyta</taxon>
        <taxon>Embryophyta</taxon>
        <taxon>Tracheophyta</taxon>
        <taxon>Spermatophyta</taxon>
        <taxon>Magnoliopsida</taxon>
        <taxon>eudicotyledons</taxon>
        <taxon>Gunneridae</taxon>
        <taxon>Pentapetalae</taxon>
        <taxon>rosids</taxon>
        <taxon>malvids</taxon>
        <taxon>Brassicales</taxon>
        <taxon>Brassicaceae</taxon>
        <taxon>Camelineae</taxon>
        <taxon>Arabidopsis</taxon>
    </lineage>
</organism>
<accession>A0A8S2B2B2</accession>
<name>A0A8S2B2B2_ARAAE</name>
<evidence type="ECO:0000256" key="1">
    <source>
        <dbReference type="SAM" id="MobiDB-lite"/>
    </source>
</evidence>
<evidence type="ECO:0000313" key="4">
    <source>
        <dbReference type="EMBL" id="CAE6235555.1"/>
    </source>
</evidence>
<evidence type="ECO:0000259" key="2">
    <source>
        <dbReference type="Pfam" id="PF03732"/>
    </source>
</evidence>
<evidence type="ECO:0000259" key="3">
    <source>
        <dbReference type="Pfam" id="PF14244"/>
    </source>
</evidence>
<dbReference type="AlphaFoldDB" id="A0A8S2B2B2"/>
<evidence type="ECO:0008006" key="6">
    <source>
        <dbReference type="Google" id="ProtNLM"/>
    </source>
</evidence>
<dbReference type="PANTHER" id="PTHR37610:SF97">
    <property type="entry name" value="RETROTRANSPOSON GAG DOMAIN-CONTAINING PROTEIN"/>
    <property type="match status" value="1"/>
</dbReference>
<dbReference type="EMBL" id="LR999458">
    <property type="protein sequence ID" value="CAE6235555.1"/>
    <property type="molecule type" value="Genomic_DNA"/>
</dbReference>
<reference evidence="4" key="1">
    <citation type="submission" date="2021-01" db="EMBL/GenBank/DDBJ databases">
        <authorList>
            <person name="Bezrukov I."/>
        </authorList>
    </citation>
    <scope>NUCLEOTIDE SEQUENCE</scope>
</reference>
<protein>
    <recommendedName>
        <fullName evidence="6">Retrotransposon Copia-like N-terminal domain-containing protein</fullName>
    </recommendedName>
</protein>
<dbReference type="InterPro" id="IPR029472">
    <property type="entry name" value="Copia-like_N"/>
</dbReference>
<dbReference type="Pfam" id="PF03732">
    <property type="entry name" value="Retrotrans_gag"/>
    <property type="match status" value="1"/>
</dbReference>
<gene>
    <name evidence="4" type="ORF">AARE701A_LOCUS21275</name>
</gene>